<accession>F6FQE4</accession>
<protein>
    <recommendedName>
        <fullName evidence="5">DUF485 domain-containing protein</fullName>
    </recommendedName>
</protein>
<keyword evidence="2" id="KW-0472">Membrane</keyword>
<dbReference type="HOGENOM" id="CLU_168299_0_0_11"/>
<dbReference type="RefSeq" id="WP_013838211.1">
    <property type="nucleotide sequence ID" value="NC_015588.1"/>
</dbReference>
<proteinExistence type="predicted"/>
<dbReference type="AlphaFoldDB" id="F6FQE4"/>
<evidence type="ECO:0000313" key="3">
    <source>
        <dbReference type="EMBL" id="AEG43819.1"/>
    </source>
</evidence>
<feature type="compositionally biased region" description="Low complexity" evidence="1">
    <location>
        <begin position="93"/>
        <end position="105"/>
    </location>
</feature>
<organism evidence="4">
    <name type="scientific">Isoptericola variabilis (strain 225)</name>
    <dbReference type="NCBI Taxonomy" id="743718"/>
    <lineage>
        <taxon>Bacteria</taxon>
        <taxon>Bacillati</taxon>
        <taxon>Actinomycetota</taxon>
        <taxon>Actinomycetes</taxon>
        <taxon>Micrococcales</taxon>
        <taxon>Promicromonosporaceae</taxon>
        <taxon>Isoptericola</taxon>
    </lineage>
</organism>
<dbReference type="EMBL" id="CP002810">
    <property type="protein sequence ID" value="AEG43819.1"/>
    <property type="molecule type" value="Genomic_DNA"/>
</dbReference>
<keyword evidence="2" id="KW-1133">Transmembrane helix</keyword>
<name>F6FQE4_ISOV2</name>
<feature type="transmembrane region" description="Helical" evidence="2">
    <location>
        <begin position="26"/>
        <end position="49"/>
    </location>
</feature>
<dbReference type="Proteomes" id="UP000009236">
    <property type="component" value="Chromosome"/>
</dbReference>
<evidence type="ECO:0000256" key="2">
    <source>
        <dbReference type="SAM" id="Phobius"/>
    </source>
</evidence>
<sequence>MDDGVDGRDTPAEVDATFRTLRRVAVGYFVVFLVAIVGFPLLAITLDWWSGSRLVGGMSPGFLMAAFGLYAFFALIGVAAASLSSAVEARMLGGPDEPGGDLLADGTDDEGGPR</sequence>
<keyword evidence="2" id="KW-0812">Transmembrane</keyword>
<evidence type="ECO:0000256" key="1">
    <source>
        <dbReference type="SAM" id="MobiDB-lite"/>
    </source>
</evidence>
<dbReference type="STRING" id="743718.Isova_1036"/>
<feature type="transmembrane region" description="Helical" evidence="2">
    <location>
        <begin position="61"/>
        <end position="83"/>
    </location>
</feature>
<evidence type="ECO:0000313" key="4">
    <source>
        <dbReference type="Proteomes" id="UP000009236"/>
    </source>
</evidence>
<reference evidence="3 4" key="1">
    <citation type="submission" date="2011-05" db="EMBL/GenBank/DDBJ databases">
        <title>Complete sequence of Isoptericola variabilis 225.</title>
        <authorList>
            <consortium name="US DOE Joint Genome Institute"/>
            <person name="Lucas S."/>
            <person name="Han J."/>
            <person name="Lapidus A."/>
            <person name="Cheng J.-F."/>
            <person name="Goodwin L."/>
            <person name="Pitluck S."/>
            <person name="Peters L."/>
            <person name="Mikhailova N."/>
            <person name="Zeytun A."/>
            <person name="Han C."/>
            <person name="Tapia R."/>
            <person name="Land M."/>
            <person name="Hauser L."/>
            <person name="Kyrpides N."/>
            <person name="Ivanova N."/>
            <person name="Pagani I."/>
            <person name="Siebers A."/>
            <person name="Allgaier M."/>
            <person name="Thelen M."/>
            <person name="Hugenholtz P."/>
            <person name="Gladden J."/>
            <person name="Woyke T."/>
        </authorList>
    </citation>
    <scope>NUCLEOTIDE SEQUENCE [LARGE SCALE GENOMIC DNA]</scope>
    <source>
        <strain evidence="4">225</strain>
    </source>
</reference>
<evidence type="ECO:0008006" key="5">
    <source>
        <dbReference type="Google" id="ProtNLM"/>
    </source>
</evidence>
<keyword evidence="4" id="KW-1185">Reference proteome</keyword>
<feature type="region of interest" description="Disordered" evidence="1">
    <location>
        <begin position="93"/>
        <end position="114"/>
    </location>
</feature>
<dbReference type="KEGG" id="iva:Isova_1036"/>
<gene>
    <name evidence="3" type="ordered locus">Isova_1036</name>
</gene>
<dbReference type="eggNOG" id="ENOG50343CH">
    <property type="taxonomic scope" value="Bacteria"/>
</dbReference>